<dbReference type="GO" id="GO:0008094">
    <property type="term" value="F:ATP-dependent activity, acting on DNA"/>
    <property type="evidence" value="ECO:0007669"/>
    <property type="project" value="TreeGrafter"/>
</dbReference>
<dbReference type="PANTHER" id="PTHR45626">
    <property type="entry name" value="TRANSCRIPTION TERMINATION FACTOR 2-RELATED"/>
    <property type="match status" value="1"/>
</dbReference>
<dbReference type="Proteomes" id="UP000452235">
    <property type="component" value="Unassembled WGS sequence"/>
</dbReference>
<keyword evidence="6" id="KW-0347">Helicase</keyword>
<dbReference type="InterPro" id="IPR000330">
    <property type="entry name" value="SNF2_N"/>
</dbReference>
<keyword evidence="2" id="KW-0378">Hydrolase</keyword>
<dbReference type="Pfam" id="PF00176">
    <property type="entry name" value="SNF2-rel_dom"/>
    <property type="match status" value="1"/>
</dbReference>
<feature type="region of interest" description="Disordered" evidence="4">
    <location>
        <begin position="1"/>
        <end position="20"/>
    </location>
</feature>
<dbReference type="GO" id="GO:0005634">
    <property type="term" value="C:nucleus"/>
    <property type="evidence" value="ECO:0007669"/>
    <property type="project" value="TreeGrafter"/>
</dbReference>
<dbReference type="InterPro" id="IPR027417">
    <property type="entry name" value="P-loop_NTPase"/>
</dbReference>
<feature type="region of interest" description="Disordered" evidence="4">
    <location>
        <begin position="250"/>
        <end position="270"/>
    </location>
</feature>
<dbReference type="InterPro" id="IPR050628">
    <property type="entry name" value="SNF2_RAD54_helicase_TF"/>
</dbReference>
<name>A0A5M3YU59_ASPTE</name>
<comment type="caution">
    <text evidence="6">The sequence shown here is derived from an EMBL/GenBank/DDBJ whole genome shotgun (WGS) entry which is preliminary data.</text>
</comment>
<evidence type="ECO:0000256" key="2">
    <source>
        <dbReference type="ARBA" id="ARBA00022801"/>
    </source>
</evidence>
<dbReference type="PANTHER" id="PTHR45626:SF52">
    <property type="entry name" value="SINGLE-STRANDED DNA-DEPENDENT ATPASE (EUROFUNG)"/>
    <property type="match status" value="1"/>
</dbReference>
<gene>
    <name evidence="6" type="ORF">ATEIFO6365_0002034100</name>
</gene>
<feature type="compositionally biased region" description="Acidic residues" evidence="4">
    <location>
        <begin position="250"/>
        <end position="260"/>
    </location>
</feature>
<organism evidence="6 7">
    <name type="scientific">Aspergillus terreus</name>
    <dbReference type="NCBI Taxonomy" id="33178"/>
    <lineage>
        <taxon>Eukaryota</taxon>
        <taxon>Fungi</taxon>
        <taxon>Dikarya</taxon>
        <taxon>Ascomycota</taxon>
        <taxon>Pezizomycotina</taxon>
        <taxon>Eurotiomycetes</taxon>
        <taxon>Eurotiomycetidae</taxon>
        <taxon>Eurotiales</taxon>
        <taxon>Aspergillaceae</taxon>
        <taxon>Aspergillus</taxon>
        <taxon>Aspergillus subgen. Circumdati</taxon>
    </lineage>
</organism>
<dbReference type="GO" id="GO:0004386">
    <property type="term" value="F:helicase activity"/>
    <property type="evidence" value="ECO:0007669"/>
    <property type="project" value="UniProtKB-KW"/>
</dbReference>
<dbReference type="VEuPathDB" id="FungiDB:ATEG_02244"/>
<keyword evidence="1" id="KW-0547">Nucleotide-binding</keyword>
<keyword evidence="3" id="KW-0067">ATP-binding</keyword>
<protein>
    <submittedName>
        <fullName evidence="6">Helicase</fullName>
    </submittedName>
</protein>
<evidence type="ECO:0000256" key="3">
    <source>
        <dbReference type="ARBA" id="ARBA00022840"/>
    </source>
</evidence>
<dbReference type="GO" id="GO:0016787">
    <property type="term" value="F:hydrolase activity"/>
    <property type="evidence" value="ECO:0007669"/>
    <property type="project" value="UniProtKB-KW"/>
</dbReference>
<evidence type="ECO:0000259" key="5">
    <source>
        <dbReference type="Pfam" id="PF00176"/>
    </source>
</evidence>
<dbReference type="SUPFAM" id="SSF52540">
    <property type="entry name" value="P-loop containing nucleoside triphosphate hydrolases"/>
    <property type="match status" value="1"/>
</dbReference>
<sequence length="457" mass="50873">MSVKRSFGSAISDDDNEIPGAVESHLGARRRLLSNEDAGPNKPHVDPFGLTAMPYTSPLPALHTPRDAFSAMHPTHDTGWHLLMEINMGSYPSGGIVCYGMILPVNIRLVGSGQHLNSKVRELRSSGGPSRNTSTFSLHQSSEDLFLQFLDGTKLGYLSRGITHALRDIIKLPSIEFEAVVNLTALESAVLSPANPKLAVEINVYGPASTRDRVGTDLSEEKLYLQMPNEIREGIHYLNPHILQLDEMDESGTEGEDTNPAEDFNGNSYQDGAFQETITGLFGSLRRADGLQRLGGVERLKRPLYPHQEEALDFMTQRENGNIPQEYRLWQPEVIDGETWYRHAITRFKRQEPSDESGGGLLADEMGMGKSLTTLALIYGSIKLVKYHGRGRKQHLADIGQFEIVITTYNTIAREYGIEQDRGHPSPLHGVEWYRVVLDEGNVELDGSFKTYNSNDR</sequence>
<dbReference type="Gene3D" id="3.40.50.10810">
    <property type="entry name" value="Tandem AAA-ATPase domain"/>
    <property type="match status" value="1"/>
</dbReference>
<evidence type="ECO:0000256" key="4">
    <source>
        <dbReference type="SAM" id="MobiDB-lite"/>
    </source>
</evidence>
<feature type="domain" description="SNF2 N-terminal" evidence="5">
    <location>
        <begin position="307"/>
        <end position="378"/>
    </location>
</feature>
<keyword evidence="7" id="KW-1185">Reference proteome</keyword>
<reference evidence="6 7" key="1">
    <citation type="submission" date="2020-01" db="EMBL/GenBank/DDBJ databases">
        <title>Aspergillus terreus IFO 6365 whole genome shotgun sequence.</title>
        <authorList>
            <person name="Kanamasa S."/>
            <person name="Takahashi H."/>
        </authorList>
    </citation>
    <scope>NUCLEOTIDE SEQUENCE [LARGE SCALE GENOMIC DNA]</scope>
    <source>
        <strain evidence="6 7">IFO 6365</strain>
    </source>
</reference>
<dbReference type="OrthoDB" id="448448at2759"/>
<proteinExistence type="predicted"/>
<evidence type="ECO:0000313" key="6">
    <source>
        <dbReference type="EMBL" id="GFF13231.1"/>
    </source>
</evidence>
<evidence type="ECO:0000256" key="1">
    <source>
        <dbReference type="ARBA" id="ARBA00022741"/>
    </source>
</evidence>
<dbReference type="EMBL" id="BLJY01000002">
    <property type="protein sequence ID" value="GFF13231.1"/>
    <property type="molecule type" value="Genomic_DNA"/>
</dbReference>
<dbReference type="InterPro" id="IPR038718">
    <property type="entry name" value="SNF2-like_sf"/>
</dbReference>
<evidence type="ECO:0000313" key="7">
    <source>
        <dbReference type="Proteomes" id="UP000452235"/>
    </source>
</evidence>
<dbReference type="AlphaFoldDB" id="A0A5M3YU59"/>
<dbReference type="GO" id="GO:0006281">
    <property type="term" value="P:DNA repair"/>
    <property type="evidence" value="ECO:0007669"/>
    <property type="project" value="TreeGrafter"/>
</dbReference>
<accession>A0A5M3YU59</accession>
<dbReference type="GO" id="GO:0005524">
    <property type="term" value="F:ATP binding"/>
    <property type="evidence" value="ECO:0007669"/>
    <property type="project" value="UniProtKB-KW"/>
</dbReference>